<evidence type="ECO:0000313" key="2">
    <source>
        <dbReference type="Proteomes" id="UP001150907"/>
    </source>
</evidence>
<evidence type="ECO:0000313" key="1">
    <source>
        <dbReference type="EMBL" id="KAJ2006276.1"/>
    </source>
</evidence>
<reference evidence="1" key="1">
    <citation type="submission" date="2022-07" db="EMBL/GenBank/DDBJ databases">
        <title>Phylogenomic reconstructions and comparative analyses of Kickxellomycotina fungi.</title>
        <authorList>
            <person name="Reynolds N.K."/>
            <person name="Stajich J.E."/>
            <person name="Barry K."/>
            <person name="Grigoriev I.V."/>
            <person name="Crous P."/>
            <person name="Smith M.E."/>
        </authorList>
    </citation>
    <scope>NUCLEOTIDE SEQUENCE</scope>
    <source>
        <strain evidence="1">IMI 214461</strain>
    </source>
</reference>
<comment type="caution">
    <text evidence="1">The sequence shown here is derived from an EMBL/GenBank/DDBJ whole genome shotgun (WGS) entry which is preliminary data.</text>
</comment>
<organism evidence="1 2">
    <name type="scientific">Coemansia thaxteri</name>
    <dbReference type="NCBI Taxonomy" id="2663907"/>
    <lineage>
        <taxon>Eukaryota</taxon>
        <taxon>Fungi</taxon>
        <taxon>Fungi incertae sedis</taxon>
        <taxon>Zoopagomycota</taxon>
        <taxon>Kickxellomycotina</taxon>
        <taxon>Kickxellomycetes</taxon>
        <taxon>Kickxellales</taxon>
        <taxon>Kickxellaceae</taxon>
        <taxon>Coemansia</taxon>
    </lineage>
</organism>
<dbReference type="Proteomes" id="UP001150907">
    <property type="component" value="Unassembled WGS sequence"/>
</dbReference>
<dbReference type="OrthoDB" id="5586707at2759"/>
<sequence length="138" mass="14731">MSDPGIAGVCSVQFLDNYGILTSYVLAVAGECLVQVISRGHPVLAVPTPSPCLALAAGRFVSGDAVDTRSSQAMVGDETGMLFVLDNFELIPYAQLDYPVTRVVSIPLRAFLGQRDGLDVVVCATRSNMVYVLHNKQV</sequence>
<name>A0A9W8EKG5_9FUNG</name>
<accession>A0A9W8EKG5</accession>
<protein>
    <submittedName>
        <fullName evidence="1">Uncharacterized protein</fullName>
    </submittedName>
</protein>
<proteinExistence type="predicted"/>
<dbReference type="AlphaFoldDB" id="A0A9W8EKG5"/>
<keyword evidence="2" id="KW-1185">Reference proteome</keyword>
<gene>
    <name evidence="1" type="ORF">H4R26_001462</name>
</gene>
<feature type="non-terminal residue" evidence="1">
    <location>
        <position position="138"/>
    </location>
</feature>
<dbReference type="EMBL" id="JANBQF010000066">
    <property type="protein sequence ID" value="KAJ2006276.1"/>
    <property type="molecule type" value="Genomic_DNA"/>
</dbReference>